<name>A0A5N5DV49_RHOER</name>
<accession>A0A5N5DV49</accession>
<dbReference type="Gene3D" id="3.50.50.60">
    <property type="entry name" value="FAD/NAD(P)-binding domain"/>
    <property type="match status" value="1"/>
</dbReference>
<proteinExistence type="predicted"/>
<evidence type="ECO:0000313" key="2">
    <source>
        <dbReference type="Proteomes" id="UP000325576"/>
    </source>
</evidence>
<dbReference type="SUPFAM" id="SSF51905">
    <property type="entry name" value="FAD/NAD(P)-binding domain"/>
    <property type="match status" value="1"/>
</dbReference>
<sequence>SVRWLDASEAFGKLTTVGPGPVALIDPLGGPIAVALAEALAVQGVSVSIVTPDSIVGSRLGASGDLVGANTRIQQAGVTRVLASRVIEIASGAVCVEHVHTGERSQLECEVVIDCSPRLPNETLKEAADIQVGDSVAPRTVLESIREGRFAGFTTRTSFNSAERAIS</sequence>
<reference evidence="1 2" key="1">
    <citation type="journal article" date="2017" name="Poromechanics V (2013)">
        <title>Genomic Characterization of the Arsenic-Tolerant Actinobacterium, &lt;i&gt;Rhodococcus erythropolis&lt;/i&gt; S43.</title>
        <authorList>
            <person name="Retamal-Morales G."/>
            <person name="Mehnert M."/>
            <person name="Schwabe R."/>
            <person name="Tischler D."/>
            <person name="Schloemann M."/>
            <person name="Levican G.J."/>
        </authorList>
    </citation>
    <scope>NUCLEOTIDE SEQUENCE [LARGE SCALE GENOMIC DNA]</scope>
    <source>
        <strain evidence="1 2">S43</strain>
    </source>
</reference>
<feature type="non-terminal residue" evidence="1">
    <location>
        <position position="1"/>
    </location>
</feature>
<evidence type="ECO:0000313" key="1">
    <source>
        <dbReference type="EMBL" id="KAB2581949.1"/>
    </source>
</evidence>
<protein>
    <submittedName>
        <fullName evidence="1">2,4-dienoyl-CoA reductase</fullName>
    </submittedName>
</protein>
<gene>
    <name evidence="1" type="ORF">BS297_28275</name>
</gene>
<organism evidence="1 2">
    <name type="scientific">Rhodococcus erythropolis</name>
    <name type="common">Arthrobacter picolinophilus</name>
    <dbReference type="NCBI Taxonomy" id="1833"/>
    <lineage>
        <taxon>Bacteria</taxon>
        <taxon>Bacillati</taxon>
        <taxon>Actinomycetota</taxon>
        <taxon>Actinomycetes</taxon>
        <taxon>Mycobacteriales</taxon>
        <taxon>Nocardiaceae</taxon>
        <taxon>Rhodococcus</taxon>
        <taxon>Rhodococcus erythropolis group</taxon>
    </lineage>
</organism>
<dbReference type="EMBL" id="MRBO01000760">
    <property type="protein sequence ID" value="KAB2581949.1"/>
    <property type="molecule type" value="Genomic_DNA"/>
</dbReference>
<comment type="caution">
    <text evidence="1">The sequence shown here is derived from an EMBL/GenBank/DDBJ whole genome shotgun (WGS) entry which is preliminary data.</text>
</comment>
<dbReference type="AlphaFoldDB" id="A0A5N5DV49"/>
<dbReference type="InterPro" id="IPR036188">
    <property type="entry name" value="FAD/NAD-bd_sf"/>
</dbReference>
<dbReference type="Proteomes" id="UP000325576">
    <property type="component" value="Unassembled WGS sequence"/>
</dbReference>
<dbReference type="Gene3D" id="3.40.50.720">
    <property type="entry name" value="NAD(P)-binding Rossmann-like Domain"/>
    <property type="match status" value="1"/>
</dbReference>